<dbReference type="AlphaFoldDB" id="A0A6J3LPM4"/>
<protein>
    <submittedName>
        <fullName evidence="2">Uncharacterized protein</fullName>
    </submittedName>
</protein>
<keyword evidence="1" id="KW-1185">Reference proteome</keyword>
<accession>A0A6J3LPM4</accession>
<organism evidence="2">
    <name type="scientific">Dissoconium aciculare CBS 342.82</name>
    <dbReference type="NCBI Taxonomy" id="1314786"/>
    <lineage>
        <taxon>Eukaryota</taxon>
        <taxon>Fungi</taxon>
        <taxon>Dikarya</taxon>
        <taxon>Ascomycota</taxon>
        <taxon>Pezizomycotina</taxon>
        <taxon>Dothideomycetes</taxon>
        <taxon>Dothideomycetidae</taxon>
        <taxon>Mycosphaerellales</taxon>
        <taxon>Dissoconiaceae</taxon>
        <taxon>Dissoconium</taxon>
    </lineage>
</organism>
<evidence type="ECO:0000313" key="2">
    <source>
        <dbReference type="RefSeq" id="XP_033454861.1"/>
    </source>
</evidence>
<proteinExistence type="predicted"/>
<reference evidence="2" key="2">
    <citation type="submission" date="2020-04" db="EMBL/GenBank/DDBJ databases">
        <authorList>
            <consortium name="NCBI Genome Project"/>
        </authorList>
    </citation>
    <scope>NUCLEOTIDE SEQUENCE</scope>
    <source>
        <strain evidence="2">CBS 342.82</strain>
    </source>
</reference>
<gene>
    <name evidence="2" type="ORF">K489DRAFT_140530</name>
</gene>
<reference evidence="2" key="1">
    <citation type="submission" date="2020-01" db="EMBL/GenBank/DDBJ databases">
        <authorList>
            <consortium name="DOE Joint Genome Institute"/>
            <person name="Haridas S."/>
            <person name="Albert R."/>
            <person name="Binder M."/>
            <person name="Bloem J."/>
            <person name="Labutti K."/>
            <person name="Salamov A."/>
            <person name="Andreopoulos B."/>
            <person name="Baker S.E."/>
            <person name="Barry K."/>
            <person name="Bills G."/>
            <person name="Bluhm B.H."/>
            <person name="Cannon C."/>
            <person name="Castanera R."/>
            <person name="Culley D.E."/>
            <person name="Daum C."/>
            <person name="Ezra D."/>
            <person name="Gonzalez J.B."/>
            <person name="Henrissat B."/>
            <person name="Kuo A."/>
            <person name="Liang C."/>
            <person name="Lipzen A."/>
            <person name="Lutzoni F."/>
            <person name="Magnuson J."/>
            <person name="Mondo S."/>
            <person name="Nolan M."/>
            <person name="Ohm R."/>
            <person name="Pangilinan J."/>
            <person name="Park H.-J."/>
            <person name="Ramirez L."/>
            <person name="Alfaro M."/>
            <person name="Sun H."/>
            <person name="Tritt A."/>
            <person name="Yoshinaga Y."/>
            <person name="Zwiers L.-H."/>
            <person name="Turgeon B.G."/>
            <person name="Goodwin S.B."/>
            <person name="Spatafora J.W."/>
            <person name="Crous P.W."/>
            <person name="Grigoriev I.V."/>
        </authorList>
    </citation>
    <scope>NUCLEOTIDE SEQUENCE</scope>
    <source>
        <strain evidence="2">CBS 342.82</strain>
    </source>
</reference>
<dbReference type="RefSeq" id="XP_033454861.1">
    <property type="nucleotide sequence ID" value="XM_033599129.1"/>
</dbReference>
<sequence>MTTSEGVIPRQTSTLCMPSTWRDLSNSQKQCIADQIRPREAQHACDDVDCRDAIAAPVPLRISTIRFSHVVSALAYPRRRSKHHGKATPSSPHAGILSRACKESISRCGWLSMTHPKVHLRSDSEGRTTARDSKSNTPHLSLTLCLPICTCFNSHGHLHRAREHYALFEQVNRARPMWFSTWGRWSRIVVEH</sequence>
<dbReference type="Proteomes" id="UP000504637">
    <property type="component" value="Unplaced"/>
</dbReference>
<dbReference type="GeneID" id="54356928"/>
<reference evidence="2" key="3">
    <citation type="submission" date="2025-08" db="UniProtKB">
        <authorList>
            <consortium name="RefSeq"/>
        </authorList>
    </citation>
    <scope>IDENTIFICATION</scope>
    <source>
        <strain evidence="2">CBS 342.82</strain>
    </source>
</reference>
<name>A0A6J3LPM4_9PEZI</name>
<evidence type="ECO:0000313" key="1">
    <source>
        <dbReference type="Proteomes" id="UP000504637"/>
    </source>
</evidence>